<keyword evidence="1" id="KW-0472">Membrane</keyword>
<organism evidence="2 3">
    <name type="scientific">Serratia quinivorans</name>
    <dbReference type="NCBI Taxonomy" id="137545"/>
    <lineage>
        <taxon>Bacteria</taxon>
        <taxon>Pseudomonadati</taxon>
        <taxon>Pseudomonadota</taxon>
        <taxon>Gammaproteobacteria</taxon>
        <taxon>Enterobacterales</taxon>
        <taxon>Yersiniaceae</taxon>
        <taxon>Serratia</taxon>
    </lineage>
</organism>
<keyword evidence="1" id="KW-0812">Transmembrane</keyword>
<evidence type="ECO:0000256" key="1">
    <source>
        <dbReference type="SAM" id="Phobius"/>
    </source>
</evidence>
<dbReference type="Proteomes" id="UP000255529">
    <property type="component" value="Unassembled WGS sequence"/>
</dbReference>
<proteinExistence type="predicted"/>
<evidence type="ECO:0000313" key="2">
    <source>
        <dbReference type="EMBL" id="SUI73911.1"/>
    </source>
</evidence>
<feature type="transmembrane region" description="Helical" evidence="1">
    <location>
        <begin position="12"/>
        <end position="30"/>
    </location>
</feature>
<keyword evidence="1" id="KW-1133">Transmembrane helix</keyword>
<reference evidence="2 3" key="1">
    <citation type="submission" date="2018-06" db="EMBL/GenBank/DDBJ databases">
        <authorList>
            <consortium name="Pathogen Informatics"/>
            <person name="Doyle S."/>
        </authorList>
    </citation>
    <scope>NUCLEOTIDE SEQUENCE [LARGE SCALE GENOMIC DNA]</scope>
    <source>
        <strain evidence="2 3">NCTC11544</strain>
    </source>
</reference>
<dbReference type="EMBL" id="UGYN01000002">
    <property type="protein sequence ID" value="SUI73911.1"/>
    <property type="molecule type" value="Genomic_DNA"/>
</dbReference>
<protein>
    <submittedName>
        <fullName evidence="2">Uncharacterized protein</fullName>
    </submittedName>
</protein>
<gene>
    <name evidence="2" type="ORF">NCTC11544_03414</name>
</gene>
<accession>A0A380A4G6</accession>
<name>A0A380A4G6_9GAMM</name>
<sequence length="205" mass="22122">MASVVQQHKVTIFMWIINAHIFMLAIHIAFKLRVISMLNTINTPNSPPFYTNELTPDVLACQDKSPFSAEELATMGAEARNLVEEQQRFCREHPVTAIFRIAVDGSMTRDGGIVRATDTGHKIELSAGCRANVALAGDIVVYPDGRMAKIVTSAGKAEAINGTGVALVGSVLDNGDEIINTPQGSAWLVRREGMLVADDFLAKGV</sequence>
<evidence type="ECO:0000313" key="3">
    <source>
        <dbReference type="Proteomes" id="UP000255529"/>
    </source>
</evidence>
<dbReference type="AlphaFoldDB" id="A0A380A4G6"/>